<evidence type="ECO:0000259" key="1">
    <source>
        <dbReference type="Pfam" id="PF18029"/>
    </source>
</evidence>
<dbReference type="Pfam" id="PF18029">
    <property type="entry name" value="Glyoxalase_6"/>
    <property type="match status" value="1"/>
</dbReference>
<gene>
    <name evidence="2" type="ORF">EV189_2046</name>
</gene>
<keyword evidence="3" id="KW-1185">Reference proteome</keyword>
<dbReference type="CDD" id="cd06587">
    <property type="entry name" value="VOC"/>
    <property type="match status" value="1"/>
</dbReference>
<dbReference type="SUPFAM" id="SSF54593">
    <property type="entry name" value="Glyoxalase/Bleomycin resistance protein/Dihydroxybiphenyl dioxygenase"/>
    <property type="match status" value="1"/>
</dbReference>
<dbReference type="AlphaFoldDB" id="A0A4Q7NV17"/>
<dbReference type="RefSeq" id="WP_130492744.1">
    <property type="nucleotide sequence ID" value="NZ_SGXD01000002.1"/>
</dbReference>
<dbReference type="OrthoDB" id="5524593at2"/>
<dbReference type="Gene3D" id="3.10.180.10">
    <property type="entry name" value="2,3-Dihydroxybiphenyl 1,2-Dioxygenase, domain 1"/>
    <property type="match status" value="1"/>
</dbReference>
<evidence type="ECO:0000313" key="3">
    <source>
        <dbReference type="Proteomes" id="UP000293638"/>
    </source>
</evidence>
<organism evidence="2 3">
    <name type="scientific">Motilibacter rhizosphaerae</name>
    <dbReference type="NCBI Taxonomy" id="598652"/>
    <lineage>
        <taxon>Bacteria</taxon>
        <taxon>Bacillati</taxon>
        <taxon>Actinomycetota</taxon>
        <taxon>Actinomycetes</taxon>
        <taxon>Motilibacterales</taxon>
        <taxon>Motilibacteraceae</taxon>
        <taxon>Motilibacter</taxon>
    </lineage>
</organism>
<feature type="domain" description="Glyoxalase-like" evidence="1">
    <location>
        <begin position="7"/>
        <end position="119"/>
    </location>
</feature>
<accession>A0A4Q7NV17</accession>
<dbReference type="EMBL" id="SGXD01000002">
    <property type="protein sequence ID" value="RZS90262.1"/>
    <property type="molecule type" value="Genomic_DNA"/>
</dbReference>
<dbReference type="Proteomes" id="UP000293638">
    <property type="component" value="Unassembled WGS sequence"/>
</dbReference>
<name>A0A4Q7NV17_9ACTN</name>
<dbReference type="InterPro" id="IPR029068">
    <property type="entry name" value="Glyas_Bleomycin-R_OHBP_Dase"/>
</dbReference>
<evidence type="ECO:0000313" key="2">
    <source>
        <dbReference type="EMBL" id="RZS90262.1"/>
    </source>
</evidence>
<sequence>MGVRLAEVVVDCADPLRVAEFWSAVLGWPVRRYDEDGEIYYDLEPPAPGMPELAFVPVSEPKQGKVRIHLDVAPEPGSTRDGEVERLLGLGATRADVGQRGDETWVVLADVEGNEFCVLGPRS</sequence>
<proteinExistence type="predicted"/>
<dbReference type="PANTHER" id="PTHR35908">
    <property type="entry name" value="HYPOTHETICAL FUSION PROTEIN"/>
    <property type="match status" value="1"/>
</dbReference>
<dbReference type="InterPro" id="IPR041581">
    <property type="entry name" value="Glyoxalase_6"/>
</dbReference>
<reference evidence="2 3" key="1">
    <citation type="submission" date="2019-02" db="EMBL/GenBank/DDBJ databases">
        <title>Genomic Encyclopedia of Type Strains, Phase IV (KMG-IV): sequencing the most valuable type-strain genomes for metagenomic binning, comparative biology and taxonomic classification.</title>
        <authorList>
            <person name="Goeker M."/>
        </authorList>
    </citation>
    <scope>NUCLEOTIDE SEQUENCE [LARGE SCALE GENOMIC DNA]</scope>
    <source>
        <strain evidence="2 3">DSM 45622</strain>
    </source>
</reference>
<protein>
    <recommendedName>
        <fullName evidence="1">Glyoxalase-like domain-containing protein</fullName>
    </recommendedName>
</protein>
<dbReference type="PANTHER" id="PTHR35908:SF1">
    <property type="entry name" value="CONSERVED PROTEIN"/>
    <property type="match status" value="1"/>
</dbReference>
<comment type="caution">
    <text evidence="2">The sequence shown here is derived from an EMBL/GenBank/DDBJ whole genome shotgun (WGS) entry which is preliminary data.</text>
</comment>